<keyword evidence="1" id="KW-0813">Transport</keyword>
<dbReference type="SUPFAM" id="SSF53474">
    <property type="entry name" value="alpha/beta-Hydrolases"/>
    <property type="match status" value="1"/>
</dbReference>
<comment type="subcellular location">
    <subcellularLocation>
        <location evidence="1">Endoplasmic reticulum membrane</location>
    </subcellularLocation>
</comment>
<name>A0A0D3K836_EMIH1</name>
<dbReference type="HOGENOM" id="CLU_065036_1_0_1"/>
<dbReference type="GeneID" id="17277190"/>
<dbReference type="GeneID" id="17277196"/>
<dbReference type="OMA" id="GTPFHTH"/>
<dbReference type="RefSeq" id="XP_005784350.1">
    <property type="nucleotide sequence ID" value="XM_005784293.1"/>
</dbReference>
<proteinExistence type="inferred from homology"/>
<dbReference type="PANTHER" id="PTHR47909">
    <property type="entry name" value="ALPHA/BETA-HYDROLASES SUPERFAMILY PROTEIN"/>
    <property type="match status" value="1"/>
</dbReference>
<dbReference type="eggNOG" id="ENOG502RZXS">
    <property type="taxonomic scope" value="Eukaryota"/>
</dbReference>
<dbReference type="AlphaFoldDB" id="A0A0D3K836"/>
<reference evidence="4" key="1">
    <citation type="journal article" date="2013" name="Nature">
        <title>Pan genome of the phytoplankton Emiliania underpins its global distribution.</title>
        <authorList>
            <person name="Read B.A."/>
            <person name="Kegel J."/>
            <person name="Klute M.J."/>
            <person name="Kuo A."/>
            <person name="Lefebvre S.C."/>
            <person name="Maumus F."/>
            <person name="Mayer C."/>
            <person name="Miller J."/>
            <person name="Monier A."/>
            <person name="Salamov A."/>
            <person name="Young J."/>
            <person name="Aguilar M."/>
            <person name="Claverie J.M."/>
            <person name="Frickenhaus S."/>
            <person name="Gonzalez K."/>
            <person name="Herman E.K."/>
            <person name="Lin Y.C."/>
            <person name="Napier J."/>
            <person name="Ogata H."/>
            <person name="Sarno A.F."/>
            <person name="Shmutz J."/>
            <person name="Schroeder D."/>
            <person name="de Vargas C."/>
            <person name="Verret F."/>
            <person name="von Dassow P."/>
            <person name="Valentin K."/>
            <person name="Van de Peer Y."/>
            <person name="Wheeler G."/>
            <person name="Dacks J.B."/>
            <person name="Delwiche C.F."/>
            <person name="Dyhrman S.T."/>
            <person name="Glockner G."/>
            <person name="John U."/>
            <person name="Richards T."/>
            <person name="Worden A.Z."/>
            <person name="Zhang X."/>
            <person name="Grigoriev I.V."/>
            <person name="Allen A.E."/>
            <person name="Bidle K."/>
            <person name="Borodovsky M."/>
            <person name="Bowler C."/>
            <person name="Brownlee C."/>
            <person name="Cock J.M."/>
            <person name="Elias M."/>
            <person name="Gladyshev V.N."/>
            <person name="Groth M."/>
            <person name="Guda C."/>
            <person name="Hadaegh A."/>
            <person name="Iglesias-Rodriguez M.D."/>
            <person name="Jenkins J."/>
            <person name="Jones B.M."/>
            <person name="Lawson T."/>
            <person name="Leese F."/>
            <person name="Lindquist E."/>
            <person name="Lobanov A."/>
            <person name="Lomsadze A."/>
            <person name="Malik S.B."/>
            <person name="Marsh M.E."/>
            <person name="Mackinder L."/>
            <person name="Mock T."/>
            <person name="Mueller-Roeber B."/>
            <person name="Pagarete A."/>
            <person name="Parker M."/>
            <person name="Probert I."/>
            <person name="Quesneville H."/>
            <person name="Raines C."/>
            <person name="Rensing S.A."/>
            <person name="Riano-Pachon D.M."/>
            <person name="Richier S."/>
            <person name="Rokitta S."/>
            <person name="Shiraiwa Y."/>
            <person name="Soanes D.M."/>
            <person name="van der Giezen M."/>
            <person name="Wahlund T.M."/>
            <person name="Williams B."/>
            <person name="Wilson W."/>
            <person name="Wolfe G."/>
            <person name="Wurch L.L."/>
        </authorList>
    </citation>
    <scope>NUCLEOTIDE SEQUENCE</scope>
</reference>
<dbReference type="InterPro" id="IPR029058">
    <property type="entry name" value="AB_hydrolase_fold"/>
</dbReference>
<dbReference type="EnsemblProtists" id="EOD31907">
    <property type="protein sequence ID" value="EOD31907"/>
    <property type="gene ID" value="EMIHUDRAFT_56621"/>
</dbReference>
<feature type="domain" description="GPI inositol-deacylase PGAP1-like alpha/beta" evidence="2">
    <location>
        <begin position="62"/>
        <end position="113"/>
    </location>
</feature>
<dbReference type="Pfam" id="PF07819">
    <property type="entry name" value="PGAP1"/>
    <property type="match status" value="1"/>
</dbReference>
<comment type="function">
    <text evidence="1">Involved in inositol deacylation of GPI-anchored proteins which plays important roles in the quality control and ER-associated degradation of GPI-anchored proteins.</text>
</comment>
<dbReference type="Gene3D" id="3.40.50.1820">
    <property type="entry name" value="alpha/beta hydrolase"/>
    <property type="match status" value="1"/>
</dbReference>
<organism evidence="3 4">
    <name type="scientific">Emiliania huxleyi (strain CCMP1516)</name>
    <dbReference type="NCBI Taxonomy" id="280463"/>
    <lineage>
        <taxon>Eukaryota</taxon>
        <taxon>Haptista</taxon>
        <taxon>Haptophyta</taxon>
        <taxon>Prymnesiophyceae</taxon>
        <taxon>Isochrysidales</taxon>
        <taxon>Noelaerhabdaceae</taxon>
        <taxon>Emiliania</taxon>
    </lineage>
</organism>
<dbReference type="InterPro" id="IPR012908">
    <property type="entry name" value="PGAP1-ab_dom-like"/>
</dbReference>
<dbReference type="KEGG" id="ehx:EMIHUDRAFT_56621"/>
<keyword evidence="1" id="KW-0256">Endoplasmic reticulum</keyword>
<dbReference type="EnsemblProtists" id="EOD31921">
    <property type="protein sequence ID" value="EOD31921"/>
    <property type="gene ID" value="EMIHUDRAFT_45403"/>
</dbReference>
<dbReference type="PANTHER" id="PTHR47909:SF2">
    <property type="entry name" value="GPI INOSITOL-DEACYLASE"/>
    <property type="match status" value="1"/>
</dbReference>
<dbReference type="KEGG" id="ehx:EMIHUDRAFT_45403"/>
<evidence type="ECO:0000256" key="1">
    <source>
        <dbReference type="RuleBase" id="RU365011"/>
    </source>
</evidence>
<dbReference type="Proteomes" id="UP000013827">
    <property type="component" value="Unassembled WGS sequence"/>
</dbReference>
<dbReference type="GO" id="GO:0015031">
    <property type="term" value="P:protein transport"/>
    <property type="evidence" value="ECO:0007669"/>
    <property type="project" value="UniProtKB-KW"/>
</dbReference>
<dbReference type="RefSeq" id="XP_005784336.1">
    <property type="nucleotide sequence ID" value="XM_005784279.1"/>
</dbReference>
<reference evidence="3" key="2">
    <citation type="submission" date="2024-10" db="UniProtKB">
        <authorList>
            <consortium name="EnsemblProtists"/>
        </authorList>
    </citation>
    <scope>IDENTIFICATION</scope>
</reference>
<evidence type="ECO:0000259" key="2">
    <source>
        <dbReference type="Pfam" id="PF07819"/>
    </source>
</evidence>
<keyword evidence="4" id="KW-1185">Reference proteome</keyword>
<evidence type="ECO:0000313" key="4">
    <source>
        <dbReference type="Proteomes" id="UP000013827"/>
    </source>
</evidence>
<keyword evidence="1" id="KW-0378">Hydrolase</keyword>
<dbReference type="PaxDb" id="2903-EOD31907"/>
<keyword evidence="1" id="KW-0653">Protein transport</keyword>
<evidence type="ECO:0000313" key="3">
    <source>
        <dbReference type="EnsemblProtists" id="EOD31921"/>
    </source>
</evidence>
<dbReference type="GO" id="GO:0016788">
    <property type="term" value="F:hydrolase activity, acting on ester bonds"/>
    <property type="evidence" value="ECO:0007669"/>
    <property type="project" value="InterPro"/>
</dbReference>
<dbReference type="GO" id="GO:0005789">
    <property type="term" value="C:endoplasmic reticulum membrane"/>
    <property type="evidence" value="ECO:0007669"/>
    <property type="project" value="UniProtKB-SubCell"/>
</dbReference>
<comment type="similarity">
    <text evidence="1">Belongs to the GPI inositol-deacylase family.</text>
</comment>
<keyword evidence="1" id="KW-0472">Membrane</keyword>
<dbReference type="EC" id="3.1.-.-" evidence="1"/>
<protein>
    <recommendedName>
        <fullName evidence="1">GPI inositol-deacylase</fullName>
        <ecNumber evidence="1">3.1.-.-</ecNumber>
    </recommendedName>
</protein>
<accession>A0A0D3K836</accession>
<sequence>VIVPGFMCGHQQYADMAESMAARGVPVAVVPLEWYHWLPTMSTNSYRPILDAIDHTVQHPPAEEMASKIALVAHSAGGWLSRLYLSQKAHYGRTWDGAKLVNRLVTLGSPHVARLGPMAPHVARANDDGGALPVGVRCLTVASKGIRGKVSAMARASYHICAGPWANVAELDGDGITTADAALSVGGADKLVLEGVNHMPRS</sequence>